<sequence length="309" mass="32644">MIAPLDRACLGEGRNCHVHLLLGLQGSAGAAAVVQGALRQCAADEQCGGFGVAVEERMVGEELVLTSAAFRGQCSPATAYCCCSTIAATKSTSLACPNAKAVRKTAVPCGEAHAGPGVEVGGCDSPIPITPPSAFMASIKFRNDKCPLMPAKMPIGVLSLPFQSILSAGGNPHELQFNLSTSSKPQPGDFSSSATYCPCPCPCPCLGKVSEVSDSDDHEHELNNKAFLFSRKEQRGQHTAIQDVGHHEEHAPIVGSPHRLSTLINTLVHISTRSLSQNLIDAMKADERARKRAAQSSICLSVRRHRLVN</sequence>
<accession>A0A0E0PYF0</accession>
<dbReference type="HOGENOM" id="CLU_901349_0_0_1"/>
<reference evidence="2" key="1">
    <citation type="submission" date="2013-06" db="EMBL/GenBank/DDBJ databases">
        <authorList>
            <person name="Zhao Q."/>
        </authorList>
    </citation>
    <scope>NUCLEOTIDE SEQUENCE</scope>
    <source>
        <strain evidence="2">cv. W1943</strain>
    </source>
</reference>
<keyword evidence="2" id="KW-1185">Reference proteome</keyword>
<protein>
    <submittedName>
        <fullName evidence="1">Uncharacterized protein</fullName>
    </submittedName>
</protein>
<name>A0A0E0PYF0_ORYRU</name>
<dbReference type="AlphaFoldDB" id="A0A0E0PYF0"/>
<evidence type="ECO:0000313" key="2">
    <source>
        <dbReference type="Proteomes" id="UP000008022"/>
    </source>
</evidence>
<dbReference type="PANTHER" id="PTHR34285:SF3">
    <property type="entry name" value="OS08G0510800 PROTEIN"/>
    <property type="match status" value="1"/>
</dbReference>
<evidence type="ECO:0000313" key="1">
    <source>
        <dbReference type="EnsemblPlants" id="ORUFI06G17300.1"/>
    </source>
</evidence>
<dbReference type="EnsemblPlants" id="ORUFI06G17300.1">
    <property type="protein sequence ID" value="ORUFI06G17300.1"/>
    <property type="gene ID" value="ORUFI06G17300"/>
</dbReference>
<dbReference type="Proteomes" id="UP000008022">
    <property type="component" value="Unassembled WGS sequence"/>
</dbReference>
<proteinExistence type="predicted"/>
<dbReference type="STRING" id="4529.A0A0E0PYF0"/>
<dbReference type="OMA" id="HEEHAPI"/>
<dbReference type="PANTHER" id="PTHR34285">
    <property type="entry name" value="OS08G0510800 PROTEIN"/>
    <property type="match status" value="1"/>
</dbReference>
<organism evidence="1 2">
    <name type="scientific">Oryza rufipogon</name>
    <name type="common">Brownbeard rice</name>
    <name type="synonym">Asian wild rice</name>
    <dbReference type="NCBI Taxonomy" id="4529"/>
    <lineage>
        <taxon>Eukaryota</taxon>
        <taxon>Viridiplantae</taxon>
        <taxon>Streptophyta</taxon>
        <taxon>Embryophyta</taxon>
        <taxon>Tracheophyta</taxon>
        <taxon>Spermatophyta</taxon>
        <taxon>Magnoliopsida</taxon>
        <taxon>Liliopsida</taxon>
        <taxon>Poales</taxon>
        <taxon>Poaceae</taxon>
        <taxon>BOP clade</taxon>
        <taxon>Oryzoideae</taxon>
        <taxon>Oryzeae</taxon>
        <taxon>Oryzinae</taxon>
        <taxon>Oryza</taxon>
    </lineage>
</organism>
<dbReference type="Gramene" id="ORUFI06G17300.1">
    <property type="protein sequence ID" value="ORUFI06G17300.1"/>
    <property type="gene ID" value="ORUFI06G17300"/>
</dbReference>
<reference evidence="1" key="2">
    <citation type="submission" date="2015-06" db="UniProtKB">
        <authorList>
            <consortium name="EnsemblPlants"/>
        </authorList>
    </citation>
    <scope>IDENTIFICATION</scope>
</reference>